<keyword evidence="3" id="KW-1185">Reference proteome</keyword>
<proteinExistence type="predicted"/>
<name>D5RRJ4_9PROT</name>
<keyword evidence="1" id="KW-1133">Transmembrane helix</keyword>
<keyword evidence="1" id="KW-0472">Membrane</keyword>
<evidence type="ECO:0000313" key="3">
    <source>
        <dbReference type="Proteomes" id="UP000005324"/>
    </source>
</evidence>
<evidence type="ECO:0000256" key="1">
    <source>
        <dbReference type="SAM" id="Phobius"/>
    </source>
</evidence>
<comment type="caution">
    <text evidence="2">The sequence shown here is derived from an EMBL/GenBank/DDBJ whole genome shotgun (WGS) entry which is preliminary data.</text>
</comment>
<accession>D5RRJ4</accession>
<dbReference type="EMBL" id="ADVL01000704">
    <property type="protein sequence ID" value="EFH10077.1"/>
    <property type="molecule type" value="Genomic_DNA"/>
</dbReference>
<dbReference type="RefSeq" id="WP_007002736.1">
    <property type="nucleotide sequence ID" value="NZ_GG770777.1"/>
</dbReference>
<reference evidence="2 3" key="1">
    <citation type="submission" date="2010-04" db="EMBL/GenBank/DDBJ databases">
        <authorList>
            <person name="Qin X."/>
            <person name="Bachman B."/>
            <person name="Battles P."/>
            <person name="Bell A."/>
            <person name="Bess C."/>
            <person name="Bickham C."/>
            <person name="Chaboub L."/>
            <person name="Chen D."/>
            <person name="Coyle M."/>
            <person name="Deiros D.R."/>
            <person name="Dinh H."/>
            <person name="Forbes L."/>
            <person name="Fowler G."/>
            <person name="Francisco L."/>
            <person name="Fu Q."/>
            <person name="Gubbala S."/>
            <person name="Hale W."/>
            <person name="Han Y."/>
            <person name="Hemphill L."/>
            <person name="Highlander S.K."/>
            <person name="Hirani K."/>
            <person name="Hogues M."/>
            <person name="Jackson L."/>
            <person name="Jakkamsetti A."/>
            <person name="Javaid M."/>
            <person name="Jiang H."/>
            <person name="Korchina V."/>
            <person name="Kovar C."/>
            <person name="Lara F."/>
            <person name="Lee S."/>
            <person name="Mata R."/>
            <person name="Mathew T."/>
            <person name="Moen C."/>
            <person name="Morales K."/>
            <person name="Munidasa M."/>
            <person name="Nazareth L."/>
            <person name="Ngo R."/>
            <person name="Nguyen L."/>
            <person name="Okwuonu G."/>
            <person name="Ongeri F."/>
            <person name="Patil S."/>
            <person name="Petrosino J."/>
            <person name="Pham C."/>
            <person name="Pham P."/>
            <person name="Pu L.-L."/>
            <person name="Puazo M."/>
            <person name="Raj R."/>
            <person name="Reid J."/>
            <person name="Rouhana J."/>
            <person name="Saada N."/>
            <person name="Shang Y."/>
            <person name="Simmons D."/>
            <person name="Thornton R."/>
            <person name="Warren J."/>
            <person name="Weissenberger G."/>
            <person name="Zhang J."/>
            <person name="Zhang L."/>
            <person name="Zhou C."/>
            <person name="Zhu D."/>
            <person name="Muzny D."/>
            <person name="Worley K."/>
            <person name="Gibbs R."/>
        </authorList>
    </citation>
    <scope>NUCLEOTIDE SEQUENCE [LARGE SCALE GENOMIC DNA]</scope>
    <source>
        <strain evidence="2 3">ATCC 49957</strain>
    </source>
</reference>
<sequence length="49" mass="5120">MWIRFILAAAGAVTTLLVAQDAPNFAVVQGIVAIALIAAVIFVIAALRR</sequence>
<feature type="transmembrane region" description="Helical" evidence="1">
    <location>
        <begin position="29"/>
        <end position="47"/>
    </location>
</feature>
<dbReference type="AlphaFoldDB" id="D5RRJ4"/>
<gene>
    <name evidence="2" type="ORF">HMPREF0731_3706</name>
</gene>
<keyword evidence="1" id="KW-0812">Transmembrane</keyword>
<protein>
    <submittedName>
        <fullName evidence="2">Uncharacterized protein</fullName>
    </submittedName>
</protein>
<dbReference type="Proteomes" id="UP000005324">
    <property type="component" value="Unassembled WGS sequence"/>
</dbReference>
<dbReference type="HOGENOM" id="CLU_3140201_0_0_5"/>
<organism evidence="2 3">
    <name type="scientific">Pseudoroseomonas cervicalis ATCC 49957</name>
    <dbReference type="NCBI Taxonomy" id="525371"/>
    <lineage>
        <taxon>Bacteria</taxon>
        <taxon>Pseudomonadati</taxon>
        <taxon>Pseudomonadota</taxon>
        <taxon>Alphaproteobacteria</taxon>
        <taxon>Acetobacterales</taxon>
        <taxon>Roseomonadaceae</taxon>
        <taxon>Roseomonas</taxon>
    </lineage>
</organism>
<evidence type="ECO:0000313" key="2">
    <source>
        <dbReference type="EMBL" id="EFH10077.1"/>
    </source>
</evidence>